<dbReference type="GO" id="GO:0006950">
    <property type="term" value="P:response to stress"/>
    <property type="evidence" value="ECO:0007669"/>
    <property type="project" value="TreeGrafter"/>
</dbReference>
<dbReference type="AlphaFoldDB" id="A0A4R1HMG5"/>
<protein>
    <submittedName>
        <fullName evidence="2">DNA-binding MarR family transcriptional regulator</fullName>
    </submittedName>
</protein>
<dbReference type="Gene3D" id="1.10.10.10">
    <property type="entry name" value="Winged helix-like DNA-binding domain superfamily/Winged helix DNA-binding domain"/>
    <property type="match status" value="1"/>
</dbReference>
<dbReference type="InterPro" id="IPR039422">
    <property type="entry name" value="MarR/SlyA-like"/>
</dbReference>
<dbReference type="PANTHER" id="PTHR33164">
    <property type="entry name" value="TRANSCRIPTIONAL REGULATOR, MARR FAMILY"/>
    <property type="match status" value="1"/>
</dbReference>
<sequence>MPDDETRWLSEEEQRAWESIATLLFRLPGALETQLQRDSGLTLFEYMVLSYLSMMPDHTARMSELARLTNSSLSRLSNVVNRCERRGWITRRPDPEDARYTIASLSGEGYEQVVDAAPGHVEAVRHHVIDPLTPAQLRTITAAVDRMRPLLPNGELPRGRGC</sequence>
<dbReference type="Pfam" id="PF12802">
    <property type="entry name" value="MarR_2"/>
    <property type="match status" value="1"/>
</dbReference>
<feature type="domain" description="HTH marR-type" evidence="1">
    <location>
        <begin position="17"/>
        <end position="149"/>
    </location>
</feature>
<dbReference type="EMBL" id="SMFZ01000002">
    <property type="protein sequence ID" value="TCK20849.1"/>
    <property type="molecule type" value="Genomic_DNA"/>
</dbReference>
<dbReference type="SMART" id="SM00347">
    <property type="entry name" value="HTH_MARR"/>
    <property type="match status" value="1"/>
</dbReference>
<name>A0A4R1HMG5_PSEEN</name>
<dbReference type="SUPFAM" id="SSF46785">
    <property type="entry name" value="Winged helix' DNA-binding domain"/>
    <property type="match status" value="1"/>
</dbReference>
<evidence type="ECO:0000313" key="3">
    <source>
        <dbReference type="Proteomes" id="UP000295560"/>
    </source>
</evidence>
<dbReference type="InterPro" id="IPR000835">
    <property type="entry name" value="HTH_MarR-typ"/>
</dbReference>
<accession>A0A4R1HMG5</accession>
<dbReference type="InterPro" id="IPR036390">
    <property type="entry name" value="WH_DNA-bd_sf"/>
</dbReference>
<organism evidence="2 3">
    <name type="scientific">Pseudonocardia endophytica</name>
    <dbReference type="NCBI Taxonomy" id="401976"/>
    <lineage>
        <taxon>Bacteria</taxon>
        <taxon>Bacillati</taxon>
        <taxon>Actinomycetota</taxon>
        <taxon>Actinomycetes</taxon>
        <taxon>Pseudonocardiales</taxon>
        <taxon>Pseudonocardiaceae</taxon>
        <taxon>Pseudonocardia</taxon>
    </lineage>
</organism>
<evidence type="ECO:0000259" key="1">
    <source>
        <dbReference type="PROSITE" id="PS50995"/>
    </source>
</evidence>
<dbReference type="OrthoDB" id="3254910at2"/>
<dbReference type="RefSeq" id="WP_132429675.1">
    <property type="nucleotide sequence ID" value="NZ_SMFZ01000002.1"/>
</dbReference>
<dbReference type="GO" id="GO:0003700">
    <property type="term" value="F:DNA-binding transcription factor activity"/>
    <property type="evidence" value="ECO:0007669"/>
    <property type="project" value="InterPro"/>
</dbReference>
<dbReference type="PANTHER" id="PTHR33164:SF99">
    <property type="entry name" value="MARR FAMILY REGULATORY PROTEIN"/>
    <property type="match status" value="1"/>
</dbReference>
<keyword evidence="2" id="KW-0238">DNA-binding</keyword>
<gene>
    <name evidence="2" type="ORF">EV378_4813</name>
</gene>
<keyword evidence="3" id="KW-1185">Reference proteome</keyword>
<comment type="caution">
    <text evidence="2">The sequence shown here is derived from an EMBL/GenBank/DDBJ whole genome shotgun (WGS) entry which is preliminary data.</text>
</comment>
<dbReference type="InterPro" id="IPR036388">
    <property type="entry name" value="WH-like_DNA-bd_sf"/>
</dbReference>
<evidence type="ECO:0000313" key="2">
    <source>
        <dbReference type="EMBL" id="TCK20849.1"/>
    </source>
</evidence>
<dbReference type="PROSITE" id="PS50995">
    <property type="entry name" value="HTH_MARR_2"/>
    <property type="match status" value="1"/>
</dbReference>
<dbReference type="Proteomes" id="UP000295560">
    <property type="component" value="Unassembled WGS sequence"/>
</dbReference>
<dbReference type="GO" id="GO:0003677">
    <property type="term" value="F:DNA binding"/>
    <property type="evidence" value="ECO:0007669"/>
    <property type="project" value="UniProtKB-KW"/>
</dbReference>
<reference evidence="2 3" key="1">
    <citation type="submission" date="2019-03" db="EMBL/GenBank/DDBJ databases">
        <title>Sequencing the genomes of 1000 actinobacteria strains.</title>
        <authorList>
            <person name="Klenk H.-P."/>
        </authorList>
    </citation>
    <scope>NUCLEOTIDE SEQUENCE [LARGE SCALE GENOMIC DNA]</scope>
    <source>
        <strain evidence="2 3">DSM 44969</strain>
    </source>
</reference>
<proteinExistence type="predicted"/>